<feature type="domain" description="STAS" evidence="3">
    <location>
        <begin position="7"/>
        <end position="118"/>
    </location>
</feature>
<protein>
    <recommendedName>
        <fullName evidence="2">Anti-sigma factor antagonist</fullName>
    </recommendedName>
</protein>
<evidence type="ECO:0000259" key="3">
    <source>
        <dbReference type="PROSITE" id="PS50801"/>
    </source>
</evidence>
<dbReference type="InterPro" id="IPR003658">
    <property type="entry name" value="Anti-sigma_ant"/>
</dbReference>
<comment type="similarity">
    <text evidence="1 2">Belongs to the anti-sigma-factor antagonist family.</text>
</comment>
<dbReference type="Proteomes" id="UP000199051">
    <property type="component" value="Unassembled WGS sequence"/>
</dbReference>
<dbReference type="SUPFAM" id="SSF52091">
    <property type="entry name" value="SpoIIaa-like"/>
    <property type="match status" value="1"/>
</dbReference>
<name>A0A1H9TVV0_9PSEU</name>
<evidence type="ECO:0000256" key="1">
    <source>
        <dbReference type="ARBA" id="ARBA00009013"/>
    </source>
</evidence>
<dbReference type="NCBIfam" id="TIGR00377">
    <property type="entry name" value="ant_ant_sig"/>
    <property type="match status" value="1"/>
</dbReference>
<dbReference type="Gene3D" id="3.30.750.24">
    <property type="entry name" value="STAS domain"/>
    <property type="match status" value="1"/>
</dbReference>
<dbReference type="GO" id="GO:0043856">
    <property type="term" value="F:anti-sigma factor antagonist activity"/>
    <property type="evidence" value="ECO:0007669"/>
    <property type="project" value="InterPro"/>
</dbReference>
<dbReference type="RefSeq" id="WP_092779054.1">
    <property type="nucleotide sequence ID" value="NZ_FOGI01000006.1"/>
</dbReference>
<dbReference type="CDD" id="cd07043">
    <property type="entry name" value="STAS_anti-anti-sigma_factors"/>
    <property type="match status" value="1"/>
</dbReference>
<dbReference type="EMBL" id="FOGI01000006">
    <property type="protein sequence ID" value="SES01161.1"/>
    <property type="molecule type" value="Genomic_DNA"/>
</dbReference>
<accession>A0A1H9TVV0</accession>
<dbReference type="InterPro" id="IPR002645">
    <property type="entry name" value="STAS_dom"/>
</dbReference>
<evidence type="ECO:0000256" key="2">
    <source>
        <dbReference type="RuleBase" id="RU003749"/>
    </source>
</evidence>
<dbReference type="PANTHER" id="PTHR33495">
    <property type="entry name" value="ANTI-SIGMA FACTOR ANTAGONIST TM_1081-RELATED-RELATED"/>
    <property type="match status" value="1"/>
</dbReference>
<dbReference type="AlphaFoldDB" id="A0A1H9TVV0"/>
<proteinExistence type="inferred from homology"/>
<dbReference type="PROSITE" id="PS50801">
    <property type="entry name" value="STAS"/>
    <property type="match status" value="1"/>
</dbReference>
<reference evidence="5" key="1">
    <citation type="submission" date="2016-10" db="EMBL/GenBank/DDBJ databases">
        <authorList>
            <person name="Varghese N."/>
            <person name="Submissions S."/>
        </authorList>
    </citation>
    <scope>NUCLEOTIDE SEQUENCE [LARGE SCALE GENOMIC DNA]</scope>
    <source>
        <strain evidence="5">DSM 44260</strain>
    </source>
</reference>
<keyword evidence="5" id="KW-1185">Reference proteome</keyword>
<sequence>MSTSDLLTAEFADRDDAVLLHVRGEIDMGTAPALREHLEAAVTRGPAAAPVLLDLTKVGFLASAGLALLVEYHTRCRDSGRALRVLTDGGAVLRAIQVSSLDNVLEVHPSIEAALTEH</sequence>
<dbReference type="STRING" id="155974.SAMN04487818_106502"/>
<dbReference type="PANTHER" id="PTHR33495:SF2">
    <property type="entry name" value="ANTI-SIGMA FACTOR ANTAGONIST TM_1081-RELATED"/>
    <property type="match status" value="1"/>
</dbReference>
<gene>
    <name evidence="4" type="ORF">SAMN04487818_106502</name>
</gene>
<organism evidence="4 5">
    <name type="scientific">Actinokineospora terrae</name>
    <dbReference type="NCBI Taxonomy" id="155974"/>
    <lineage>
        <taxon>Bacteria</taxon>
        <taxon>Bacillati</taxon>
        <taxon>Actinomycetota</taxon>
        <taxon>Actinomycetes</taxon>
        <taxon>Pseudonocardiales</taxon>
        <taxon>Pseudonocardiaceae</taxon>
        <taxon>Actinokineospora</taxon>
    </lineage>
</organism>
<dbReference type="Pfam" id="PF01740">
    <property type="entry name" value="STAS"/>
    <property type="match status" value="1"/>
</dbReference>
<dbReference type="InterPro" id="IPR036513">
    <property type="entry name" value="STAS_dom_sf"/>
</dbReference>
<evidence type="ECO:0000313" key="5">
    <source>
        <dbReference type="Proteomes" id="UP000199051"/>
    </source>
</evidence>
<evidence type="ECO:0000313" key="4">
    <source>
        <dbReference type="EMBL" id="SES01161.1"/>
    </source>
</evidence>